<evidence type="ECO:0000259" key="13">
    <source>
        <dbReference type="PROSITE" id="PS50109"/>
    </source>
</evidence>
<dbReference type="SUPFAM" id="SSF47384">
    <property type="entry name" value="Homodimeric domain of signal transducing histidine kinase"/>
    <property type="match status" value="1"/>
</dbReference>
<name>A0A0S4L6R7_9BACT</name>
<evidence type="ECO:0000259" key="14">
    <source>
        <dbReference type="PROSITE" id="PS50110"/>
    </source>
</evidence>
<dbReference type="SUPFAM" id="SSF55781">
    <property type="entry name" value="GAF domain-like"/>
    <property type="match status" value="1"/>
</dbReference>
<reference evidence="16" key="1">
    <citation type="submission" date="2015-10" db="EMBL/GenBank/DDBJ databases">
        <authorList>
            <person name="Luecker S."/>
            <person name="Luecker S."/>
        </authorList>
    </citation>
    <scope>NUCLEOTIDE SEQUENCE [LARGE SCALE GENOMIC DNA]</scope>
</reference>
<dbReference type="PROSITE" id="PS50110">
    <property type="entry name" value="RESPONSE_REGULATORY"/>
    <property type="match status" value="2"/>
</dbReference>
<dbReference type="Pfam" id="PF00512">
    <property type="entry name" value="HisKA"/>
    <property type="match status" value="1"/>
</dbReference>
<dbReference type="PRINTS" id="PR00344">
    <property type="entry name" value="BCTRLSENSOR"/>
</dbReference>
<dbReference type="Gene3D" id="1.10.287.130">
    <property type="match status" value="1"/>
</dbReference>
<feature type="domain" description="Histidine kinase" evidence="13">
    <location>
        <begin position="249"/>
        <end position="470"/>
    </location>
</feature>
<evidence type="ECO:0000256" key="6">
    <source>
        <dbReference type="ARBA" id="ARBA00022777"/>
    </source>
</evidence>
<keyword evidence="5" id="KW-0547">Nucleotide-binding</keyword>
<dbReference type="SMART" id="SM00065">
    <property type="entry name" value="GAF"/>
    <property type="match status" value="1"/>
</dbReference>
<organism evidence="15 16">
    <name type="scientific">Candidatus Nitrospira nitrificans</name>
    <dbReference type="NCBI Taxonomy" id="1742973"/>
    <lineage>
        <taxon>Bacteria</taxon>
        <taxon>Pseudomonadati</taxon>
        <taxon>Nitrospirota</taxon>
        <taxon>Nitrospiria</taxon>
        <taxon>Nitrospirales</taxon>
        <taxon>Nitrospiraceae</taxon>
        <taxon>Nitrospira</taxon>
    </lineage>
</organism>
<dbReference type="SMART" id="SM00388">
    <property type="entry name" value="HisKA"/>
    <property type="match status" value="1"/>
</dbReference>
<dbReference type="InterPro" id="IPR004358">
    <property type="entry name" value="Sig_transdc_His_kin-like_C"/>
</dbReference>
<dbReference type="PROSITE" id="PS50109">
    <property type="entry name" value="HIS_KIN"/>
    <property type="match status" value="1"/>
</dbReference>
<dbReference type="InterPro" id="IPR003661">
    <property type="entry name" value="HisK_dim/P_dom"/>
</dbReference>
<dbReference type="InterPro" id="IPR005467">
    <property type="entry name" value="His_kinase_dom"/>
</dbReference>
<dbReference type="SUPFAM" id="SSF52172">
    <property type="entry name" value="CheY-like"/>
    <property type="match status" value="2"/>
</dbReference>
<dbReference type="Proteomes" id="UP000198736">
    <property type="component" value="Unassembled WGS sequence"/>
</dbReference>
<dbReference type="EMBL" id="CZPZ01000005">
    <property type="protein sequence ID" value="CUS33473.1"/>
    <property type="molecule type" value="Genomic_DNA"/>
</dbReference>
<dbReference type="Pfam" id="PF01590">
    <property type="entry name" value="GAF"/>
    <property type="match status" value="1"/>
</dbReference>
<dbReference type="InterPro" id="IPR029016">
    <property type="entry name" value="GAF-like_dom_sf"/>
</dbReference>
<dbReference type="PANTHER" id="PTHR45339:SF1">
    <property type="entry name" value="HYBRID SIGNAL TRANSDUCTION HISTIDINE KINASE J"/>
    <property type="match status" value="1"/>
</dbReference>
<feature type="domain" description="Response regulatory" evidence="14">
    <location>
        <begin position="635"/>
        <end position="754"/>
    </location>
</feature>
<evidence type="ECO:0000313" key="15">
    <source>
        <dbReference type="EMBL" id="CUS33473.1"/>
    </source>
</evidence>
<evidence type="ECO:0000256" key="11">
    <source>
        <dbReference type="PROSITE-ProRule" id="PRU00169"/>
    </source>
</evidence>
<keyword evidence="4 15" id="KW-0808">Transferase</keyword>
<keyword evidence="8" id="KW-0902">Two-component regulatory system</keyword>
<dbReference type="SUPFAM" id="SSF55874">
    <property type="entry name" value="ATPase domain of HSP90 chaperone/DNA topoisomerase II/histidine kinase"/>
    <property type="match status" value="1"/>
</dbReference>
<evidence type="ECO:0000256" key="2">
    <source>
        <dbReference type="ARBA" id="ARBA00012438"/>
    </source>
</evidence>
<evidence type="ECO:0000256" key="1">
    <source>
        <dbReference type="ARBA" id="ARBA00000085"/>
    </source>
</evidence>
<dbReference type="EC" id="2.7.13.3" evidence="2"/>
<feature type="domain" description="Response regulatory" evidence="14">
    <location>
        <begin position="489"/>
        <end position="610"/>
    </location>
</feature>
<keyword evidence="7" id="KW-0067">ATP-binding</keyword>
<dbReference type="AlphaFoldDB" id="A0A0S4L6R7"/>
<dbReference type="InterPro" id="IPR003594">
    <property type="entry name" value="HATPase_dom"/>
</dbReference>
<dbReference type="Gene3D" id="3.40.50.2300">
    <property type="match status" value="2"/>
</dbReference>
<comment type="subunit">
    <text evidence="9">At low DSF concentrations, interacts with RpfF.</text>
</comment>
<accession>A0A0S4L6R7</accession>
<feature type="modified residue" description="4-aspartylphosphate" evidence="11">
    <location>
        <position position="543"/>
    </location>
</feature>
<evidence type="ECO:0000313" key="16">
    <source>
        <dbReference type="Proteomes" id="UP000198736"/>
    </source>
</evidence>
<protein>
    <recommendedName>
        <fullName evidence="10">Sensory/regulatory protein RpfC</fullName>
        <ecNumber evidence="2">2.7.13.3</ecNumber>
    </recommendedName>
</protein>
<dbReference type="GO" id="GO:0005524">
    <property type="term" value="F:ATP binding"/>
    <property type="evidence" value="ECO:0007669"/>
    <property type="project" value="UniProtKB-KW"/>
</dbReference>
<feature type="compositionally biased region" description="Basic and acidic residues" evidence="12">
    <location>
        <begin position="32"/>
        <end position="48"/>
    </location>
</feature>
<dbReference type="InterPro" id="IPR011006">
    <property type="entry name" value="CheY-like_superfamily"/>
</dbReference>
<dbReference type="Gene3D" id="3.30.450.40">
    <property type="match status" value="1"/>
</dbReference>
<dbReference type="InterPro" id="IPR001789">
    <property type="entry name" value="Sig_transdc_resp-reg_receiver"/>
</dbReference>
<evidence type="ECO:0000256" key="7">
    <source>
        <dbReference type="ARBA" id="ARBA00022840"/>
    </source>
</evidence>
<dbReference type="InterPro" id="IPR036097">
    <property type="entry name" value="HisK_dim/P_sf"/>
</dbReference>
<dbReference type="GO" id="GO:0000155">
    <property type="term" value="F:phosphorelay sensor kinase activity"/>
    <property type="evidence" value="ECO:0007669"/>
    <property type="project" value="InterPro"/>
</dbReference>
<evidence type="ECO:0000256" key="5">
    <source>
        <dbReference type="ARBA" id="ARBA00022741"/>
    </source>
</evidence>
<gene>
    <name evidence="15" type="ORF">COMA2_130081</name>
</gene>
<dbReference type="FunFam" id="3.30.565.10:FF:000010">
    <property type="entry name" value="Sensor histidine kinase RcsC"/>
    <property type="match status" value="1"/>
</dbReference>
<dbReference type="PANTHER" id="PTHR45339">
    <property type="entry name" value="HYBRID SIGNAL TRANSDUCTION HISTIDINE KINASE J"/>
    <property type="match status" value="1"/>
</dbReference>
<dbReference type="CDD" id="cd00082">
    <property type="entry name" value="HisKA"/>
    <property type="match status" value="1"/>
</dbReference>
<dbReference type="CDD" id="cd17546">
    <property type="entry name" value="REC_hyHK_CKI1_RcsC-like"/>
    <property type="match status" value="2"/>
</dbReference>
<dbReference type="STRING" id="1742973.COMA2_130081"/>
<dbReference type="InterPro" id="IPR003018">
    <property type="entry name" value="GAF"/>
</dbReference>
<dbReference type="Pfam" id="PF00072">
    <property type="entry name" value="Response_reg"/>
    <property type="match status" value="2"/>
</dbReference>
<keyword evidence="16" id="KW-1185">Reference proteome</keyword>
<proteinExistence type="predicted"/>
<evidence type="ECO:0000256" key="10">
    <source>
        <dbReference type="ARBA" id="ARBA00068150"/>
    </source>
</evidence>
<dbReference type="SMART" id="SM00448">
    <property type="entry name" value="REC"/>
    <property type="match status" value="2"/>
</dbReference>
<dbReference type="InterPro" id="IPR036890">
    <property type="entry name" value="HATPase_C_sf"/>
</dbReference>
<feature type="region of interest" description="Disordered" evidence="12">
    <location>
        <begin position="1"/>
        <end position="48"/>
    </location>
</feature>
<dbReference type="FunFam" id="1.10.287.130:FF:000002">
    <property type="entry name" value="Two-component osmosensing histidine kinase"/>
    <property type="match status" value="1"/>
</dbReference>
<keyword evidence="6 15" id="KW-0418">Kinase</keyword>
<dbReference type="SMART" id="SM00387">
    <property type="entry name" value="HATPase_c"/>
    <property type="match status" value="1"/>
</dbReference>
<keyword evidence="3 11" id="KW-0597">Phosphoprotein</keyword>
<feature type="modified residue" description="4-aspartylphosphate" evidence="11">
    <location>
        <position position="684"/>
    </location>
</feature>
<evidence type="ECO:0000256" key="9">
    <source>
        <dbReference type="ARBA" id="ARBA00064003"/>
    </source>
</evidence>
<dbReference type="CDD" id="cd16922">
    <property type="entry name" value="HATPase_EvgS-ArcB-TorS-like"/>
    <property type="match status" value="1"/>
</dbReference>
<comment type="catalytic activity">
    <reaction evidence="1">
        <text>ATP + protein L-histidine = ADP + protein N-phospho-L-histidine.</text>
        <dbReference type="EC" id="2.7.13.3"/>
    </reaction>
</comment>
<evidence type="ECO:0000256" key="8">
    <source>
        <dbReference type="ARBA" id="ARBA00023012"/>
    </source>
</evidence>
<dbReference type="OrthoDB" id="3170569at2"/>
<evidence type="ECO:0000256" key="3">
    <source>
        <dbReference type="ARBA" id="ARBA00022553"/>
    </source>
</evidence>
<dbReference type="Pfam" id="PF02518">
    <property type="entry name" value="HATPase_c"/>
    <property type="match status" value="1"/>
</dbReference>
<evidence type="ECO:0000256" key="12">
    <source>
        <dbReference type="SAM" id="MobiDB-lite"/>
    </source>
</evidence>
<sequence>MPRHTGGEYQEPVAAAMNSARRPPSTIKRTSSSRERKPSTRIPPSRERRATTLVKQYHDALRKLAQSDALNSGDSSRVFHAISEACCRLLHVKRASVWLLTKERAAIELIDVCASGRHHSGPTLPLQFSHCPAYLRSLARSHRAIAVRDVSHDPRFKKPAPVYLSRFRVEAMLSAPIRHNGKLVGALCAESIGAPRRWSRHEEHLVTLLSTMASLALEAAERREVEQALRVAKEAAEVANRAKSDFLAGMSHEIRTPMNAIVGMADLLWDTPLTPDQRKYLRIFRRAGGTLLNLINDILDLSKVEAGRLELESIRFDLHDVIDKAIDILAMRANEKGLELACHVDRNVPCHLVGDPTRLTQILINLIGNALKFTESGSVVVHVTNDSARNTTGAVRFSITDTGIGIPSDKLVSIFDNFTQAHASTTRQYGGTGLGLAITKRLAEHMNGRIWADSIVGAGSTFHCSVLFQTQTEPPHQQSAPPIHLAGIRVLVADDHPTNRLILRELLNGWGAQVTEASDGMTALDEIRSAFERGQAYELLLLDCRMPEMSGFHVVEQLKSQPNGPCPTVIMLTSHHWADDIARTYDLGLGGYLIKPIRRSDLSQTIGIALGRTKGMPPTGEVTAPPSTASTRPLRVLLVEDSPDNQLLVRAYLTPTDYFLDVAEHGAIALDKFKSAHYDVILMDVQMPVMDGYAATKAIRSWERDHDLPPTPIIALTALALKEEGARIFDAGCNAHLTKPVKKSTLLEVLRAYKEHIV</sequence>
<evidence type="ECO:0000256" key="4">
    <source>
        <dbReference type="ARBA" id="ARBA00022679"/>
    </source>
</evidence>
<dbReference type="Gene3D" id="3.30.565.10">
    <property type="entry name" value="Histidine kinase-like ATPase, C-terminal domain"/>
    <property type="match status" value="1"/>
</dbReference>